<comment type="similarity">
    <text evidence="1">In the N-terminal section; belongs to the CRISPR-associated nuclease Cas3-HD family.</text>
</comment>
<accession>A0ABT4IW29</accession>
<keyword evidence="5" id="KW-0547">Nucleotide-binding</keyword>
<dbReference type="Gene3D" id="3.40.50.300">
    <property type="entry name" value="P-loop containing nucleotide triphosphate hydrolases"/>
    <property type="match status" value="2"/>
</dbReference>
<keyword evidence="6" id="KW-0378">Hydrolase</keyword>
<dbReference type="Proteomes" id="UP001321125">
    <property type="component" value="Unassembled WGS sequence"/>
</dbReference>
<dbReference type="CDD" id="cd09641">
    <property type="entry name" value="Cas3''_I"/>
    <property type="match status" value="1"/>
</dbReference>
<dbReference type="Pfam" id="PF22590">
    <property type="entry name" value="Cas3-like_C_2"/>
    <property type="match status" value="1"/>
</dbReference>
<dbReference type="PROSITE" id="PS51643">
    <property type="entry name" value="HD_CAS3"/>
    <property type="match status" value="1"/>
</dbReference>
<dbReference type="Pfam" id="PF18019">
    <property type="entry name" value="Cas3_HD"/>
    <property type="match status" value="1"/>
</dbReference>
<evidence type="ECO:0000259" key="10">
    <source>
        <dbReference type="PROSITE" id="PS51643"/>
    </source>
</evidence>
<dbReference type="PANTHER" id="PTHR47963:SF9">
    <property type="entry name" value="CRISPR-ASSOCIATED ENDONUCLEASE_HELICASE CAS3"/>
    <property type="match status" value="1"/>
</dbReference>
<organism evidence="11 12">
    <name type="scientific">Vreelandella janggokensis</name>
    <dbReference type="NCBI Taxonomy" id="370767"/>
    <lineage>
        <taxon>Bacteria</taxon>
        <taxon>Pseudomonadati</taxon>
        <taxon>Pseudomonadota</taxon>
        <taxon>Gammaproteobacteria</taxon>
        <taxon>Oceanospirillales</taxon>
        <taxon>Halomonadaceae</taxon>
        <taxon>Vreelandella</taxon>
    </lineage>
</organism>
<dbReference type="InterPro" id="IPR011545">
    <property type="entry name" value="DEAD/DEAH_box_helicase_dom"/>
</dbReference>
<evidence type="ECO:0000256" key="6">
    <source>
        <dbReference type="ARBA" id="ARBA00022801"/>
    </source>
</evidence>
<dbReference type="InterPro" id="IPR006474">
    <property type="entry name" value="Helicase_Cas3_CRISPR-ass_core"/>
</dbReference>
<dbReference type="NCBIfam" id="TIGR01587">
    <property type="entry name" value="cas3_core"/>
    <property type="match status" value="1"/>
</dbReference>
<evidence type="ECO:0000256" key="9">
    <source>
        <dbReference type="ARBA" id="ARBA00023118"/>
    </source>
</evidence>
<sequence length="896" mass="100636">MSTALSRIPAYHRYAGKALPGQPGDSCHLLAWHSLDVAAVGWQLLAPERPLTRQLAAQLGIEPEALRRLLVFLLGLHDLGKFSRAFQEVLKLSLGGMAAPQGKPYCQRHDRLGVLLWDACWSTWRREGVLHWPEDAEVSARKLLIPMNSLMAPFFGHHGQPVATGQLTLADFFVDDGELDDTAAARDFVADWAALIEPHWPLDRLVDKQCLARFKTLSWTVAGWATLSDWLGSHRDYFPYCQRAMPLADYWPRALSQAEAVLDATGFGRPPEPIAYAGLAHWFAGTVTPTPLQQKAESLPLQAGPQLFILEDVTGAGKTEAACILAQRLLADGHGEGLYFALPTMATSNAMYTRLGDLHHRFYSSASRPSLVLAHGARELNEAFERAVMAAQPENDNYTAREVSASTQCNRWLADSNKKALLADVGVGTIDQALMGALPFRHQSLRLLGLARKVLIIDEVHAFDHYMQTLLHQLLAHHARQGGSAILLTATLPHAMRQALTAAWCHGLEAEASPLEAHDYPLLTHCGKGEVNEYPVETRPAVERSVAIEWLEREDEAIERVLAAVKADECVVWVRNTVDDAIRAFQQLRERHPEPVRCLLFHARFAMVDRQRIESEVIRRFGKTSTLELRRGQVIVTTQVFQESLDCDADQMVSDIAPIDLLIQRAGRLQRHQRGERPDPVLQILAPTWSDTPGADWLSQAHRGTQAVYQDTSLIWLTQRVLRERGAIIMPGEARTLIESVYAFPVDDIPEALDQARFERTGMDRLAVSMATHNALDLEAGYQLNGDFDPWQEEREFGTRLSDERSVEVVLLKRQGDALVLWADDHRHADRLSRCRLRESQVKKLAALPGHYAEQWEALQQRHRGLRFVHPWLPEEDAKFSYDEQWGVSFGNENPR</sequence>
<dbReference type="PANTHER" id="PTHR47963">
    <property type="entry name" value="DEAD-BOX ATP-DEPENDENT RNA HELICASE 47, MITOCHONDRIAL"/>
    <property type="match status" value="1"/>
</dbReference>
<comment type="caution">
    <text evidence="11">The sequence shown here is derived from an EMBL/GenBank/DDBJ whole genome shotgun (WGS) entry which is preliminary data.</text>
</comment>
<protein>
    <submittedName>
        <fullName evidence="11">CRISPR-associated helicase Cas3</fullName>
    </submittedName>
</protein>
<keyword evidence="8" id="KW-0067">ATP-binding</keyword>
<name>A0ABT4IW29_9GAMM</name>
<dbReference type="RefSeq" id="WP_268901623.1">
    <property type="nucleotide sequence ID" value="NZ_JAKNQT010000002.1"/>
</dbReference>
<keyword evidence="7" id="KW-0347">Helicase</keyword>
<dbReference type="InterPro" id="IPR027417">
    <property type="entry name" value="P-loop_NTPase"/>
</dbReference>
<dbReference type="InterPro" id="IPR054712">
    <property type="entry name" value="Cas3-like_dom"/>
</dbReference>
<dbReference type="Gene3D" id="1.10.3210.30">
    <property type="match status" value="1"/>
</dbReference>
<dbReference type="EMBL" id="JAKNQU010000003">
    <property type="protein sequence ID" value="MCZ0927172.1"/>
    <property type="molecule type" value="Genomic_DNA"/>
</dbReference>
<keyword evidence="12" id="KW-1185">Reference proteome</keyword>
<evidence type="ECO:0000256" key="3">
    <source>
        <dbReference type="ARBA" id="ARBA00022722"/>
    </source>
</evidence>
<keyword evidence="3" id="KW-0540">Nuclease</keyword>
<dbReference type="InterPro" id="IPR038257">
    <property type="entry name" value="CRISPR-assoc_Cas3_HD_sf"/>
</dbReference>
<evidence type="ECO:0000256" key="1">
    <source>
        <dbReference type="ARBA" id="ARBA00006847"/>
    </source>
</evidence>
<evidence type="ECO:0000256" key="2">
    <source>
        <dbReference type="ARBA" id="ARBA00009046"/>
    </source>
</evidence>
<feature type="domain" description="HD Cas3-type" evidence="10">
    <location>
        <begin position="23"/>
        <end position="231"/>
    </location>
</feature>
<evidence type="ECO:0000256" key="7">
    <source>
        <dbReference type="ARBA" id="ARBA00022806"/>
    </source>
</evidence>
<dbReference type="InterPro" id="IPR050547">
    <property type="entry name" value="DEAD_box_RNA_helicases"/>
</dbReference>
<dbReference type="SMART" id="SM00487">
    <property type="entry name" value="DEXDc"/>
    <property type="match status" value="1"/>
</dbReference>
<dbReference type="NCBIfam" id="TIGR01596">
    <property type="entry name" value="cas3_HD"/>
    <property type="match status" value="1"/>
</dbReference>
<dbReference type="InterPro" id="IPR014001">
    <property type="entry name" value="Helicase_ATP-bd"/>
</dbReference>
<evidence type="ECO:0000313" key="11">
    <source>
        <dbReference type="EMBL" id="MCZ0927172.1"/>
    </source>
</evidence>
<dbReference type="InterPro" id="IPR006483">
    <property type="entry name" value="CRISPR-assoc_Cas3_HD"/>
</dbReference>
<dbReference type="SUPFAM" id="SSF52540">
    <property type="entry name" value="P-loop containing nucleoside triphosphate hydrolases"/>
    <property type="match status" value="1"/>
</dbReference>
<proteinExistence type="inferred from homology"/>
<dbReference type="Pfam" id="PF00270">
    <property type="entry name" value="DEAD"/>
    <property type="match status" value="1"/>
</dbReference>
<comment type="similarity">
    <text evidence="2">In the central section; belongs to the CRISPR-associated helicase Cas3 family.</text>
</comment>
<evidence type="ECO:0000256" key="5">
    <source>
        <dbReference type="ARBA" id="ARBA00022741"/>
    </source>
</evidence>
<gene>
    <name evidence="11" type="primary">cas3</name>
    <name evidence="11" type="ORF">L0635_08780</name>
</gene>
<evidence type="ECO:0000256" key="4">
    <source>
        <dbReference type="ARBA" id="ARBA00022723"/>
    </source>
</evidence>
<keyword evidence="9" id="KW-0051">Antiviral defense</keyword>
<evidence type="ECO:0000313" key="12">
    <source>
        <dbReference type="Proteomes" id="UP001321125"/>
    </source>
</evidence>
<reference evidence="11 12" key="1">
    <citation type="submission" date="2022-02" db="EMBL/GenBank/DDBJ databases">
        <title>Study of halophilic communities from a Mexican lake.</title>
        <authorList>
            <person name="Hernandez-Soto L.M."/>
            <person name="Martinez-Abarca F."/>
            <person name="Ramirez-Saad H.C."/>
            <person name="Aguirre-Garrido J.F."/>
        </authorList>
    </citation>
    <scope>NUCLEOTIDE SEQUENCE [LARGE SCALE GENOMIC DNA]</scope>
    <source>
        <strain evidence="11 12">Hjan13</strain>
    </source>
</reference>
<keyword evidence="4" id="KW-0479">Metal-binding</keyword>
<evidence type="ECO:0000256" key="8">
    <source>
        <dbReference type="ARBA" id="ARBA00022840"/>
    </source>
</evidence>